<feature type="signal peptide" evidence="1">
    <location>
        <begin position="1"/>
        <end position="25"/>
    </location>
</feature>
<name>A0AAW1CH56_9HEMI</name>
<organism evidence="2 3">
    <name type="scientific">Rhynocoris fuscipes</name>
    <dbReference type="NCBI Taxonomy" id="488301"/>
    <lineage>
        <taxon>Eukaryota</taxon>
        <taxon>Metazoa</taxon>
        <taxon>Ecdysozoa</taxon>
        <taxon>Arthropoda</taxon>
        <taxon>Hexapoda</taxon>
        <taxon>Insecta</taxon>
        <taxon>Pterygota</taxon>
        <taxon>Neoptera</taxon>
        <taxon>Paraneoptera</taxon>
        <taxon>Hemiptera</taxon>
        <taxon>Heteroptera</taxon>
        <taxon>Panheteroptera</taxon>
        <taxon>Cimicomorpha</taxon>
        <taxon>Reduviidae</taxon>
        <taxon>Harpactorinae</taxon>
        <taxon>Harpactorini</taxon>
        <taxon>Rhynocoris</taxon>
    </lineage>
</organism>
<dbReference type="EMBL" id="JAPXFL010000053">
    <property type="protein sequence ID" value="KAK9496808.1"/>
    <property type="molecule type" value="Genomic_DNA"/>
</dbReference>
<dbReference type="Proteomes" id="UP001461498">
    <property type="component" value="Unassembled WGS sequence"/>
</dbReference>
<proteinExistence type="predicted"/>
<evidence type="ECO:0000313" key="3">
    <source>
        <dbReference type="Proteomes" id="UP001461498"/>
    </source>
</evidence>
<gene>
    <name evidence="2" type="ORF">O3M35_012962</name>
</gene>
<accession>A0AAW1CH56</accession>
<comment type="caution">
    <text evidence="2">The sequence shown here is derived from an EMBL/GenBank/DDBJ whole genome shotgun (WGS) entry which is preliminary data.</text>
</comment>
<protein>
    <submittedName>
        <fullName evidence="2">Uncharacterized protein</fullName>
    </submittedName>
</protein>
<feature type="chain" id="PRO_5043351328" evidence="1">
    <location>
        <begin position="26"/>
        <end position="124"/>
    </location>
</feature>
<evidence type="ECO:0000313" key="2">
    <source>
        <dbReference type="EMBL" id="KAK9496808.1"/>
    </source>
</evidence>
<evidence type="ECO:0000256" key="1">
    <source>
        <dbReference type="SAM" id="SignalP"/>
    </source>
</evidence>
<reference evidence="2 3" key="1">
    <citation type="submission" date="2022-12" db="EMBL/GenBank/DDBJ databases">
        <title>Chromosome-level genome assembly of true bugs.</title>
        <authorList>
            <person name="Ma L."/>
            <person name="Li H."/>
        </authorList>
    </citation>
    <scope>NUCLEOTIDE SEQUENCE [LARGE SCALE GENOMIC DNA]</scope>
    <source>
        <strain evidence="2">Lab_2022b</strain>
    </source>
</reference>
<dbReference type="AlphaFoldDB" id="A0AAW1CH56"/>
<sequence length="124" mass="14569">MFTQFMQIIIICLLADSIIENRCNASIISDEPYIAYEGENVLVDNDNPFGWFFDELREKSGEAKLGRKENLCKCNQDNEEITRKLLKRFEEEQKKYGVQLDMNNIQPEHAEIAEKKISYEKDEL</sequence>
<keyword evidence="1" id="KW-0732">Signal</keyword>
<keyword evidence="3" id="KW-1185">Reference proteome</keyword>